<organism evidence="1 2">
    <name type="scientific">Jaapia argillacea MUCL 33604</name>
    <dbReference type="NCBI Taxonomy" id="933084"/>
    <lineage>
        <taxon>Eukaryota</taxon>
        <taxon>Fungi</taxon>
        <taxon>Dikarya</taxon>
        <taxon>Basidiomycota</taxon>
        <taxon>Agaricomycotina</taxon>
        <taxon>Agaricomycetes</taxon>
        <taxon>Agaricomycetidae</taxon>
        <taxon>Jaapiales</taxon>
        <taxon>Jaapiaceae</taxon>
        <taxon>Jaapia</taxon>
    </lineage>
</organism>
<evidence type="ECO:0000313" key="1">
    <source>
        <dbReference type="EMBL" id="KDQ55930.1"/>
    </source>
</evidence>
<evidence type="ECO:0000313" key="2">
    <source>
        <dbReference type="Proteomes" id="UP000027265"/>
    </source>
</evidence>
<accession>A0A067PQ47</accession>
<reference evidence="2" key="1">
    <citation type="journal article" date="2014" name="Proc. Natl. Acad. Sci. U.S.A.">
        <title>Extensive sampling of basidiomycete genomes demonstrates inadequacy of the white-rot/brown-rot paradigm for wood decay fungi.</title>
        <authorList>
            <person name="Riley R."/>
            <person name="Salamov A.A."/>
            <person name="Brown D.W."/>
            <person name="Nagy L.G."/>
            <person name="Floudas D."/>
            <person name="Held B.W."/>
            <person name="Levasseur A."/>
            <person name="Lombard V."/>
            <person name="Morin E."/>
            <person name="Otillar R."/>
            <person name="Lindquist E.A."/>
            <person name="Sun H."/>
            <person name="LaButti K.M."/>
            <person name="Schmutz J."/>
            <person name="Jabbour D."/>
            <person name="Luo H."/>
            <person name="Baker S.E."/>
            <person name="Pisabarro A.G."/>
            <person name="Walton J.D."/>
            <person name="Blanchette R.A."/>
            <person name="Henrissat B."/>
            <person name="Martin F."/>
            <person name="Cullen D."/>
            <person name="Hibbett D.S."/>
            <person name="Grigoriev I.V."/>
        </authorList>
    </citation>
    <scope>NUCLEOTIDE SEQUENCE [LARGE SCALE GENOMIC DNA]</scope>
    <source>
        <strain evidence="2">MUCL 33604</strain>
    </source>
</reference>
<dbReference type="AlphaFoldDB" id="A0A067PQ47"/>
<dbReference type="Proteomes" id="UP000027265">
    <property type="component" value="Unassembled WGS sequence"/>
</dbReference>
<dbReference type="EMBL" id="KL197723">
    <property type="protein sequence ID" value="KDQ55930.1"/>
    <property type="molecule type" value="Genomic_DNA"/>
</dbReference>
<name>A0A067PQ47_9AGAM</name>
<protein>
    <submittedName>
        <fullName evidence="1">Uncharacterized protein</fullName>
    </submittedName>
</protein>
<dbReference type="HOGENOM" id="CLU_2109387_0_0_1"/>
<gene>
    <name evidence="1" type="ORF">JAAARDRAFT_36705</name>
</gene>
<keyword evidence="2" id="KW-1185">Reference proteome</keyword>
<proteinExistence type="predicted"/>
<dbReference type="InParanoid" id="A0A067PQ47"/>
<sequence length="115" mass="13658">MVSEYWTALVVTKRVKFAASRKPTMELLVLMIDWSQWMKSYPGNVDIARRKFKELISFARTRADEQMSMSIVPWNMQGESRADAVRHLWAGQVSSRVETVWDRARWSVDRWDQYI</sequence>